<evidence type="ECO:0000256" key="11">
    <source>
        <dbReference type="ARBA" id="ARBA00030193"/>
    </source>
</evidence>
<dbReference type="GO" id="GO:0046872">
    <property type="term" value="F:metal ion binding"/>
    <property type="evidence" value="ECO:0007669"/>
    <property type="project" value="UniProtKB-KW"/>
</dbReference>
<evidence type="ECO:0000256" key="6">
    <source>
        <dbReference type="ARBA" id="ARBA00016919"/>
    </source>
</evidence>
<dbReference type="RefSeq" id="WP_234945576.1">
    <property type="nucleotide sequence ID" value="NZ_FNPD01000010.1"/>
</dbReference>
<reference evidence="14" key="1">
    <citation type="submission" date="2016-10" db="EMBL/GenBank/DDBJ databases">
        <authorList>
            <person name="Varghese N."/>
            <person name="Submissions S."/>
        </authorList>
    </citation>
    <scope>NUCLEOTIDE SEQUENCE [LARGE SCALE GENOMIC DNA]</scope>
    <source>
        <strain evidence="14">DSM 13490</strain>
    </source>
</reference>
<dbReference type="SUPFAM" id="SSF51717">
    <property type="entry name" value="Dihydropteroate synthetase-like"/>
    <property type="match status" value="1"/>
</dbReference>
<dbReference type="InterPro" id="IPR045031">
    <property type="entry name" value="DHP_synth-like"/>
</dbReference>
<feature type="domain" description="Pterin-binding" evidence="12">
    <location>
        <begin position="18"/>
        <end position="274"/>
    </location>
</feature>
<dbReference type="Gene3D" id="3.20.20.20">
    <property type="entry name" value="Dihydropteroate synthase-like"/>
    <property type="match status" value="1"/>
</dbReference>
<dbReference type="FunFam" id="3.20.20.20:FF:000006">
    <property type="entry name" value="Dihydropteroate synthase"/>
    <property type="match status" value="1"/>
</dbReference>
<protein>
    <recommendedName>
        <fullName evidence="6">Dihydropteroate synthase</fullName>
        <ecNumber evidence="5">2.5.1.15</ecNumber>
    </recommendedName>
    <alternativeName>
        <fullName evidence="11">Dihydropteroate pyrophosphorylase</fullName>
    </alternativeName>
</protein>
<keyword evidence="7" id="KW-0808">Transferase</keyword>
<dbReference type="AlphaFoldDB" id="A0A1H3GWV9"/>
<dbReference type="Proteomes" id="UP000199266">
    <property type="component" value="Unassembled WGS sequence"/>
</dbReference>
<dbReference type="EMBL" id="FNPD01000010">
    <property type="protein sequence ID" value="SDY06839.1"/>
    <property type="molecule type" value="Genomic_DNA"/>
</dbReference>
<dbReference type="PROSITE" id="PS50972">
    <property type="entry name" value="PTERIN_BINDING"/>
    <property type="match status" value="1"/>
</dbReference>
<dbReference type="InterPro" id="IPR011005">
    <property type="entry name" value="Dihydropteroate_synth-like_sf"/>
</dbReference>
<keyword evidence="9" id="KW-0460">Magnesium</keyword>
<dbReference type="GO" id="GO:0004156">
    <property type="term" value="F:dihydropteroate synthase activity"/>
    <property type="evidence" value="ECO:0007669"/>
    <property type="project" value="UniProtKB-EC"/>
</dbReference>
<organism evidence="13 14">
    <name type="scientific">Acetomicrobium thermoterrenum DSM 13490</name>
    <dbReference type="NCBI Taxonomy" id="1120987"/>
    <lineage>
        <taxon>Bacteria</taxon>
        <taxon>Thermotogati</taxon>
        <taxon>Synergistota</taxon>
        <taxon>Synergistia</taxon>
        <taxon>Synergistales</taxon>
        <taxon>Acetomicrobiaceae</taxon>
        <taxon>Acetomicrobium</taxon>
    </lineage>
</organism>
<evidence type="ECO:0000256" key="2">
    <source>
        <dbReference type="ARBA" id="ARBA00001946"/>
    </source>
</evidence>
<dbReference type="PROSITE" id="PS00793">
    <property type="entry name" value="DHPS_2"/>
    <property type="match status" value="1"/>
</dbReference>
<comment type="catalytic activity">
    <reaction evidence="1">
        <text>(7,8-dihydropterin-6-yl)methyl diphosphate + 4-aminobenzoate = 7,8-dihydropteroate + diphosphate</text>
        <dbReference type="Rhea" id="RHEA:19949"/>
        <dbReference type="ChEBI" id="CHEBI:17836"/>
        <dbReference type="ChEBI" id="CHEBI:17839"/>
        <dbReference type="ChEBI" id="CHEBI:33019"/>
        <dbReference type="ChEBI" id="CHEBI:72950"/>
        <dbReference type="EC" id="2.5.1.15"/>
    </reaction>
</comment>
<proteinExistence type="inferred from homology"/>
<evidence type="ECO:0000256" key="4">
    <source>
        <dbReference type="ARBA" id="ARBA00009503"/>
    </source>
</evidence>
<comment type="cofactor">
    <cofactor evidence="2">
        <name>Mg(2+)</name>
        <dbReference type="ChEBI" id="CHEBI:18420"/>
    </cofactor>
</comment>
<dbReference type="PANTHER" id="PTHR20941:SF1">
    <property type="entry name" value="FOLIC ACID SYNTHESIS PROTEIN FOL1"/>
    <property type="match status" value="1"/>
</dbReference>
<evidence type="ECO:0000259" key="12">
    <source>
        <dbReference type="PROSITE" id="PS50972"/>
    </source>
</evidence>
<evidence type="ECO:0000313" key="13">
    <source>
        <dbReference type="EMBL" id="SDY06839.1"/>
    </source>
</evidence>
<dbReference type="InterPro" id="IPR000489">
    <property type="entry name" value="Pterin-binding_dom"/>
</dbReference>
<evidence type="ECO:0000256" key="3">
    <source>
        <dbReference type="ARBA" id="ARBA00004763"/>
    </source>
</evidence>
<name>A0A1H3GWV9_9BACT</name>
<dbReference type="GO" id="GO:0005829">
    <property type="term" value="C:cytosol"/>
    <property type="evidence" value="ECO:0007669"/>
    <property type="project" value="TreeGrafter"/>
</dbReference>
<dbReference type="GO" id="GO:0046656">
    <property type="term" value="P:folic acid biosynthetic process"/>
    <property type="evidence" value="ECO:0007669"/>
    <property type="project" value="UniProtKB-KW"/>
</dbReference>
<comment type="pathway">
    <text evidence="3">Cofactor biosynthesis; tetrahydrofolate biosynthesis; 7,8-dihydrofolate from 2-amino-4-hydroxy-6-hydroxymethyl-7,8-dihydropteridine diphosphate and 4-aminobenzoate: step 1/2.</text>
</comment>
<evidence type="ECO:0000256" key="7">
    <source>
        <dbReference type="ARBA" id="ARBA00022679"/>
    </source>
</evidence>
<dbReference type="PANTHER" id="PTHR20941">
    <property type="entry name" value="FOLATE SYNTHESIS PROTEINS"/>
    <property type="match status" value="1"/>
</dbReference>
<keyword evidence="8" id="KW-0479">Metal-binding</keyword>
<evidence type="ECO:0000313" key="14">
    <source>
        <dbReference type="Proteomes" id="UP000199266"/>
    </source>
</evidence>
<accession>A0A1H3GWV9</accession>
<evidence type="ECO:0000256" key="9">
    <source>
        <dbReference type="ARBA" id="ARBA00022842"/>
    </source>
</evidence>
<dbReference type="CDD" id="cd00739">
    <property type="entry name" value="DHPS"/>
    <property type="match status" value="1"/>
</dbReference>
<keyword evidence="14" id="KW-1185">Reference proteome</keyword>
<sequence>METLMLPGNRKLNLGERPMIMGILNLTFDSFYPQSRIGDDKETLLQRAEKMIEDGADILDIGAESTRPGAEPLSLEEEMRRLIPGVECLRKNFPEAVISVDTYKAAVAEAAVEAGADIINDISGLSFDSNMADTIARLGVPVIIMHIKGTPKDMQKDPRYDDVIGEIKEFLEDKMALAAKSGIKREQIVLDPGLGFGKRNEDNLCILKNIREFRSLGRPILIGHSRKGTISKVLGCKGPEEALYGTLAISAYCALNGVEILRVHDVLENKQVVTMISAIQRA</sequence>
<evidence type="ECO:0000256" key="1">
    <source>
        <dbReference type="ARBA" id="ARBA00000012"/>
    </source>
</evidence>
<comment type="similarity">
    <text evidence="4">Belongs to the DHPS family.</text>
</comment>
<gene>
    <name evidence="13" type="ORF">SAMN03080603_01658</name>
</gene>
<dbReference type="InterPro" id="IPR006390">
    <property type="entry name" value="DHP_synth_dom"/>
</dbReference>
<evidence type="ECO:0000256" key="10">
    <source>
        <dbReference type="ARBA" id="ARBA00022909"/>
    </source>
</evidence>
<dbReference type="GO" id="GO:0046654">
    <property type="term" value="P:tetrahydrofolate biosynthetic process"/>
    <property type="evidence" value="ECO:0007669"/>
    <property type="project" value="TreeGrafter"/>
</dbReference>
<dbReference type="NCBIfam" id="TIGR01496">
    <property type="entry name" value="DHPS"/>
    <property type="match status" value="1"/>
</dbReference>
<dbReference type="Pfam" id="PF00809">
    <property type="entry name" value="Pterin_bind"/>
    <property type="match status" value="1"/>
</dbReference>
<evidence type="ECO:0000256" key="5">
    <source>
        <dbReference type="ARBA" id="ARBA00012458"/>
    </source>
</evidence>
<evidence type="ECO:0000256" key="8">
    <source>
        <dbReference type="ARBA" id="ARBA00022723"/>
    </source>
</evidence>
<dbReference type="EC" id="2.5.1.15" evidence="5"/>
<keyword evidence="10" id="KW-0289">Folate biosynthesis</keyword>